<evidence type="ECO:0000313" key="1">
    <source>
        <dbReference type="EMBL" id="SCC30197.1"/>
    </source>
</evidence>
<dbReference type="Proteomes" id="UP000195991">
    <property type="component" value="Unassembled WGS sequence"/>
</dbReference>
<gene>
    <name evidence="1" type="ORF">BTT61001_02390</name>
</gene>
<reference evidence="1 2" key="1">
    <citation type="submission" date="2016-08" db="EMBL/GenBank/DDBJ databases">
        <authorList>
            <person name="Seilhamer J.J."/>
        </authorList>
    </citation>
    <scope>NUCLEOTIDE SEQUENCE [LARGE SCALE GENOMIC DNA]</scope>
    <source>
        <strain evidence="1 2">IEBC_T61001</strain>
    </source>
</reference>
<dbReference type="EMBL" id="FMBI01000028">
    <property type="protein sequence ID" value="SCC30197.1"/>
    <property type="molecule type" value="Genomic_DNA"/>
</dbReference>
<accession>A0A1C4DFR0</accession>
<name>A0A1C4DFR0_BACTU</name>
<sequence length="42" mass="5046">MKGMFTHGRNTTDILFMRPFEFLEEMKQLDTYMGTELSIEKK</sequence>
<organism evidence="1 2">
    <name type="scientific">Bacillus thuringiensis</name>
    <dbReference type="NCBI Taxonomy" id="1428"/>
    <lineage>
        <taxon>Bacteria</taxon>
        <taxon>Bacillati</taxon>
        <taxon>Bacillota</taxon>
        <taxon>Bacilli</taxon>
        <taxon>Bacillales</taxon>
        <taxon>Bacillaceae</taxon>
        <taxon>Bacillus</taxon>
        <taxon>Bacillus cereus group</taxon>
    </lineage>
</organism>
<evidence type="ECO:0000313" key="2">
    <source>
        <dbReference type="Proteomes" id="UP000195991"/>
    </source>
</evidence>
<proteinExistence type="predicted"/>
<protein>
    <submittedName>
        <fullName evidence="1">Uncharacterized protein</fullName>
    </submittedName>
</protein>
<dbReference type="AlphaFoldDB" id="A0A1C4DFR0"/>